<feature type="compositionally biased region" description="Gly residues" evidence="7">
    <location>
        <begin position="601"/>
        <end position="611"/>
    </location>
</feature>
<dbReference type="SUPFAM" id="SSF52743">
    <property type="entry name" value="Subtilisin-like"/>
    <property type="match status" value="1"/>
</dbReference>
<evidence type="ECO:0000313" key="10">
    <source>
        <dbReference type="EMBL" id="SOC51639.1"/>
    </source>
</evidence>
<dbReference type="GO" id="GO:0006508">
    <property type="term" value="P:proteolysis"/>
    <property type="evidence" value="ECO:0007669"/>
    <property type="project" value="UniProtKB-KW"/>
</dbReference>
<dbReference type="PANTHER" id="PTHR43806:SF11">
    <property type="entry name" value="CEREVISIN-RELATED"/>
    <property type="match status" value="1"/>
</dbReference>
<organism evidence="10 11">
    <name type="scientific">Blastococcus aggregatus</name>
    <dbReference type="NCBI Taxonomy" id="38502"/>
    <lineage>
        <taxon>Bacteria</taxon>
        <taxon>Bacillati</taxon>
        <taxon>Actinomycetota</taxon>
        <taxon>Actinomycetes</taxon>
        <taxon>Geodermatophilales</taxon>
        <taxon>Geodermatophilaceae</taxon>
        <taxon>Blastococcus</taxon>
    </lineage>
</organism>
<protein>
    <submittedName>
        <fullName evidence="10">IPT/TIG domain-containing protein</fullName>
    </submittedName>
</protein>
<feature type="active site" description="Charge relay system" evidence="5">
    <location>
        <position position="222"/>
    </location>
</feature>
<dbReference type="Proteomes" id="UP000219435">
    <property type="component" value="Unassembled WGS sequence"/>
</dbReference>
<dbReference type="GO" id="GO:0004252">
    <property type="term" value="F:serine-type endopeptidase activity"/>
    <property type="evidence" value="ECO:0007669"/>
    <property type="project" value="UniProtKB-UniRule"/>
</dbReference>
<feature type="compositionally biased region" description="Gly residues" evidence="7">
    <location>
        <begin position="811"/>
        <end position="825"/>
    </location>
</feature>
<dbReference type="SMART" id="SM00429">
    <property type="entry name" value="IPT"/>
    <property type="match status" value="1"/>
</dbReference>
<evidence type="ECO:0000259" key="9">
    <source>
        <dbReference type="SMART" id="SM00429"/>
    </source>
</evidence>
<feature type="domain" description="IPT/TIG" evidence="9">
    <location>
        <begin position="723"/>
        <end position="806"/>
    </location>
</feature>
<dbReference type="InterPro" id="IPR014756">
    <property type="entry name" value="Ig_E-set"/>
</dbReference>
<dbReference type="PROSITE" id="PS00138">
    <property type="entry name" value="SUBTILASE_SER"/>
    <property type="match status" value="1"/>
</dbReference>
<evidence type="ECO:0000256" key="8">
    <source>
        <dbReference type="SAM" id="SignalP"/>
    </source>
</evidence>
<evidence type="ECO:0000256" key="2">
    <source>
        <dbReference type="ARBA" id="ARBA00022670"/>
    </source>
</evidence>
<dbReference type="RefSeq" id="WP_097196562.1">
    <property type="nucleotide sequence ID" value="NZ_OBQI01000006.1"/>
</dbReference>
<dbReference type="Gene3D" id="3.40.50.200">
    <property type="entry name" value="Peptidase S8/S53 domain"/>
    <property type="match status" value="1"/>
</dbReference>
<keyword evidence="2 5" id="KW-0645">Protease</keyword>
<evidence type="ECO:0000256" key="5">
    <source>
        <dbReference type="PROSITE-ProRule" id="PRU01240"/>
    </source>
</evidence>
<dbReference type="InterPro" id="IPR002909">
    <property type="entry name" value="IPT_dom"/>
</dbReference>
<evidence type="ECO:0000313" key="11">
    <source>
        <dbReference type="Proteomes" id="UP000219435"/>
    </source>
</evidence>
<dbReference type="CDD" id="cd07473">
    <property type="entry name" value="Peptidases_S8_Subtilisin_like"/>
    <property type="match status" value="1"/>
</dbReference>
<dbReference type="PROSITE" id="PS00136">
    <property type="entry name" value="SUBTILASE_ASP"/>
    <property type="match status" value="1"/>
</dbReference>
<dbReference type="CDD" id="cd00102">
    <property type="entry name" value="IPT"/>
    <property type="match status" value="1"/>
</dbReference>
<dbReference type="PANTHER" id="PTHR43806">
    <property type="entry name" value="PEPTIDASE S8"/>
    <property type="match status" value="1"/>
</dbReference>
<keyword evidence="3 5" id="KW-0378">Hydrolase</keyword>
<dbReference type="InterPro" id="IPR023827">
    <property type="entry name" value="Peptidase_S8_Asp-AS"/>
</dbReference>
<dbReference type="InterPro" id="IPR015500">
    <property type="entry name" value="Peptidase_S8_subtilisin-rel"/>
</dbReference>
<evidence type="ECO:0000256" key="3">
    <source>
        <dbReference type="ARBA" id="ARBA00022801"/>
    </source>
</evidence>
<sequence>MTSRKLQALALAAALVAGYGGAAAYTALAAPAAPAAPEFGPGDGLTRYVVAAAAGTVDDGLLAELSAVDGVRSAQPLSDGRALVATDALTPSDLRAVRGVEDVEPSASVPLAATVTDPWFGTHGWHLENTGTNAVHQYPVVADADIDAGAAWDVTRGAGVVVAVIDSGFDLDHPDLAGSLWVNPAEPCGTVDTDGNGKAGDCHGWNWYANNADVDNGVHGSHGAAVSGSVGARADNGIGLAGVAPEATIMPLVAGGGSTVDVVSAAEAIRYAVDHGADVINASWGGPMGGYALQVLQSAVAYAAAHDVLVVAAAGNDTGNRDTTIAYPASLTDWNVITVGSSTAADTASSFSAYGATAVDLFAPGSWVTTTSNSGGYAPVNGTSFAAPLVAGALALYRAAMPDAGAAELKQTLLDDVDPRPAFAGRSVTGGRLALGRLSGTPAESVRYAFTSMTAPAGTVTPRIGVSGSAAAGDYSVAVGLGMEHAGEIWALADKPVTLGGATVATDDTGSAVFDLGTLAKLDGLGLSPTVPLADGRYVLTVQMLRNGTPVGRAAAAPLLVRTATPGSGPGVPGPTPGTPGGGSSPTTPAPGGTAPPSTPGPGGSTPGGGSAPAAPVPTTPGTPAPAPGTAPTPGTPGTPAPGTPAPGTPAPGAPGTPIPSTPAPSTPAPGAPAPGTPTPGTPAPGTGPGGSSPAPSTPPGPGGGTTPSAPGNDTTTYPSVGDFRITSLSPNAVAVGGGTVVTITGTALPVGARVRIGASAEAAVVSASTTRLQFRTPARVAGVHDVTVFAPDGRTTVLAGALTYLADAPSGGGTAPGTPPGGGTSPAPGTVPPPSGPGTTPADPGTGSGPVERTGPHGERLVRSATFSALRGIWSIECSASCTGVAI</sequence>
<dbReference type="OrthoDB" id="9798386at2"/>
<dbReference type="InterPro" id="IPR050131">
    <property type="entry name" value="Peptidase_S8_subtilisin-like"/>
</dbReference>
<dbReference type="Gene3D" id="2.60.40.10">
    <property type="entry name" value="Immunoglobulins"/>
    <property type="match status" value="1"/>
</dbReference>
<dbReference type="InterPro" id="IPR000209">
    <property type="entry name" value="Peptidase_S8/S53_dom"/>
</dbReference>
<dbReference type="EMBL" id="OBQI01000006">
    <property type="protein sequence ID" value="SOC51639.1"/>
    <property type="molecule type" value="Genomic_DNA"/>
</dbReference>
<feature type="region of interest" description="Disordered" evidence="7">
    <location>
        <begin position="811"/>
        <end position="860"/>
    </location>
</feature>
<dbReference type="Pfam" id="PF00082">
    <property type="entry name" value="Peptidase_S8"/>
    <property type="match status" value="1"/>
</dbReference>
<gene>
    <name evidence="10" type="ORF">SAMN05660748_3796</name>
</gene>
<evidence type="ECO:0000256" key="7">
    <source>
        <dbReference type="SAM" id="MobiDB-lite"/>
    </source>
</evidence>
<dbReference type="InterPro" id="IPR023828">
    <property type="entry name" value="Peptidase_S8_Ser-AS"/>
</dbReference>
<evidence type="ECO:0000256" key="6">
    <source>
        <dbReference type="RuleBase" id="RU003355"/>
    </source>
</evidence>
<keyword evidence="11" id="KW-1185">Reference proteome</keyword>
<evidence type="ECO:0000256" key="1">
    <source>
        <dbReference type="ARBA" id="ARBA00011073"/>
    </source>
</evidence>
<keyword evidence="4 5" id="KW-0720">Serine protease</keyword>
<dbReference type="GO" id="GO:0005975">
    <property type="term" value="P:carbohydrate metabolic process"/>
    <property type="evidence" value="ECO:0007669"/>
    <property type="project" value="UniProtKB-ARBA"/>
</dbReference>
<proteinExistence type="inferred from homology"/>
<dbReference type="InterPro" id="IPR013783">
    <property type="entry name" value="Ig-like_fold"/>
</dbReference>
<dbReference type="PRINTS" id="PR00723">
    <property type="entry name" value="SUBTILISIN"/>
</dbReference>
<feature type="compositionally biased region" description="Low complexity" evidence="7">
    <location>
        <begin position="585"/>
        <end position="596"/>
    </location>
</feature>
<dbReference type="Pfam" id="PF01833">
    <property type="entry name" value="TIG"/>
    <property type="match status" value="1"/>
</dbReference>
<keyword evidence="8" id="KW-0732">Signal</keyword>
<comment type="similarity">
    <text evidence="1 5 6">Belongs to the peptidase S8 family.</text>
</comment>
<dbReference type="SUPFAM" id="SSF81296">
    <property type="entry name" value="E set domains"/>
    <property type="match status" value="1"/>
</dbReference>
<name>A0A285VC29_9ACTN</name>
<reference evidence="11" key="1">
    <citation type="submission" date="2017-08" db="EMBL/GenBank/DDBJ databases">
        <authorList>
            <person name="Varghese N."/>
            <person name="Submissions S."/>
        </authorList>
    </citation>
    <scope>NUCLEOTIDE SEQUENCE [LARGE SCALE GENOMIC DNA]</scope>
    <source>
        <strain evidence="11">DSM 4725</strain>
    </source>
</reference>
<feature type="signal peptide" evidence="8">
    <location>
        <begin position="1"/>
        <end position="29"/>
    </location>
</feature>
<evidence type="ECO:0000256" key="4">
    <source>
        <dbReference type="ARBA" id="ARBA00022825"/>
    </source>
</evidence>
<feature type="active site" description="Charge relay system" evidence="5">
    <location>
        <position position="384"/>
    </location>
</feature>
<feature type="active site" description="Charge relay system" evidence="5">
    <location>
        <position position="166"/>
    </location>
</feature>
<accession>A0A285VC29</accession>
<dbReference type="InterPro" id="IPR036852">
    <property type="entry name" value="Peptidase_S8/S53_dom_sf"/>
</dbReference>
<dbReference type="InterPro" id="IPR034204">
    <property type="entry name" value="PfSUB1-like_cat_dom"/>
</dbReference>
<feature type="compositionally biased region" description="Pro residues" evidence="7">
    <location>
        <begin position="615"/>
        <end position="683"/>
    </location>
</feature>
<dbReference type="AlphaFoldDB" id="A0A285VC29"/>
<feature type="region of interest" description="Disordered" evidence="7">
    <location>
        <begin position="562"/>
        <end position="723"/>
    </location>
</feature>
<dbReference type="PROSITE" id="PS51892">
    <property type="entry name" value="SUBTILASE"/>
    <property type="match status" value="1"/>
</dbReference>
<feature type="chain" id="PRO_5012131480" evidence="8">
    <location>
        <begin position="30"/>
        <end position="888"/>
    </location>
</feature>